<sequence>MSSFALRGYRSSRQTFFRGYAPQHAPGFRGKMGGLLKVALLGTCAYFIAKKISRANQSPPHASSNGGSQPVQPVSQ</sequence>
<dbReference type="AlphaFoldDB" id="A0A1V6R3N9"/>
<comment type="caution">
    <text evidence="2">The sequence shown here is derived from an EMBL/GenBank/DDBJ whole genome shotgun (WGS) entry which is preliminary data.</text>
</comment>
<dbReference type="EMBL" id="MDYO01000017">
    <property type="protein sequence ID" value="OQD96094.1"/>
    <property type="molecule type" value="Genomic_DNA"/>
</dbReference>
<reference evidence="3" key="1">
    <citation type="journal article" date="2017" name="Nat. Microbiol.">
        <title>Global analysis of biosynthetic gene clusters reveals vast potential of secondary metabolite production in Penicillium species.</title>
        <authorList>
            <person name="Nielsen J.C."/>
            <person name="Grijseels S."/>
            <person name="Prigent S."/>
            <person name="Ji B."/>
            <person name="Dainat J."/>
            <person name="Nielsen K.F."/>
            <person name="Frisvad J.C."/>
            <person name="Workman M."/>
            <person name="Nielsen J."/>
        </authorList>
    </citation>
    <scope>NUCLEOTIDE SEQUENCE [LARGE SCALE GENOMIC DNA]</scope>
    <source>
        <strain evidence="3">IBT 29525</strain>
    </source>
</reference>
<dbReference type="Proteomes" id="UP000191612">
    <property type="component" value="Unassembled WGS sequence"/>
</dbReference>
<evidence type="ECO:0000313" key="2">
    <source>
        <dbReference type="EMBL" id="OQD96094.1"/>
    </source>
</evidence>
<organism evidence="2 3">
    <name type="scientific">Penicillium solitum</name>
    <dbReference type="NCBI Taxonomy" id="60172"/>
    <lineage>
        <taxon>Eukaryota</taxon>
        <taxon>Fungi</taxon>
        <taxon>Dikarya</taxon>
        <taxon>Ascomycota</taxon>
        <taxon>Pezizomycotina</taxon>
        <taxon>Eurotiomycetes</taxon>
        <taxon>Eurotiomycetidae</taxon>
        <taxon>Eurotiales</taxon>
        <taxon>Aspergillaceae</taxon>
        <taxon>Penicillium</taxon>
    </lineage>
</organism>
<evidence type="ECO:0000256" key="1">
    <source>
        <dbReference type="SAM" id="MobiDB-lite"/>
    </source>
</evidence>
<protein>
    <submittedName>
        <fullName evidence="2">Uncharacterized protein</fullName>
    </submittedName>
</protein>
<proteinExistence type="predicted"/>
<gene>
    <name evidence="2" type="ORF">PENSOL_c017G03375</name>
</gene>
<feature type="region of interest" description="Disordered" evidence="1">
    <location>
        <begin position="56"/>
        <end position="76"/>
    </location>
</feature>
<evidence type="ECO:0000313" key="3">
    <source>
        <dbReference type="Proteomes" id="UP000191612"/>
    </source>
</evidence>
<keyword evidence="3" id="KW-1185">Reference proteome</keyword>
<accession>A0A1V6R3N9</accession>
<name>A0A1V6R3N9_9EURO</name>